<dbReference type="AlphaFoldDB" id="A0A377QA04"/>
<protein>
    <submittedName>
        <fullName evidence="3">RsbT antagonist protein RsbS</fullName>
    </submittedName>
    <submittedName>
        <fullName evidence="2">Stressosome protein rsbS</fullName>
    </submittedName>
</protein>
<gene>
    <name evidence="2" type="primary">rsbS</name>
    <name evidence="3" type="ORF">EV682_11860</name>
    <name evidence="2" type="ORF">NCTC11159_02602</name>
</gene>
<evidence type="ECO:0000313" key="5">
    <source>
        <dbReference type="Proteomes" id="UP000295794"/>
    </source>
</evidence>
<dbReference type="InterPro" id="IPR002645">
    <property type="entry name" value="STAS_dom"/>
</dbReference>
<reference evidence="2 4" key="1">
    <citation type="submission" date="2018-06" db="EMBL/GenBank/DDBJ databases">
        <authorList>
            <consortium name="Pathogen Informatics"/>
            <person name="Doyle S."/>
        </authorList>
    </citation>
    <scope>NUCLEOTIDE SEQUENCE [LARGE SCALE GENOMIC DNA]</scope>
    <source>
        <strain evidence="2 4">NCTC11159</strain>
    </source>
</reference>
<dbReference type="Proteomes" id="UP000295794">
    <property type="component" value="Unassembled WGS sequence"/>
</dbReference>
<evidence type="ECO:0000259" key="1">
    <source>
        <dbReference type="PROSITE" id="PS50801"/>
    </source>
</evidence>
<dbReference type="EMBL" id="SMBT01000018">
    <property type="protein sequence ID" value="TCU81939.1"/>
    <property type="molecule type" value="Genomic_DNA"/>
</dbReference>
<keyword evidence="5" id="KW-1185">Reference proteome</keyword>
<dbReference type="OrthoDB" id="8590660at2"/>
<dbReference type="InterPro" id="IPR036513">
    <property type="entry name" value="STAS_dom_sf"/>
</dbReference>
<dbReference type="RefSeq" id="WP_115227722.1">
    <property type="nucleotide sequence ID" value="NZ_CAWOLO010000018.1"/>
</dbReference>
<dbReference type="CDD" id="cd07041">
    <property type="entry name" value="STAS_RsbR_RsbS_like"/>
    <property type="match status" value="1"/>
</dbReference>
<evidence type="ECO:0000313" key="3">
    <source>
        <dbReference type="EMBL" id="TCU81939.1"/>
    </source>
</evidence>
<dbReference type="SUPFAM" id="SSF52091">
    <property type="entry name" value="SpoIIaa-like"/>
    <property type="match status" value="1"/>
</dbReference>
<dbReference type="PROSITE" id="PS50801">
    <property type="entry name" value="STAS"/>
    <property type="match status" value="1"/>
</dbReference>
<dbReference type="Proteomes" id="UP000255108">
    <property type="component" value="Unassembled WGS sequence"/>
</dbReference>
<accession>A0A377QA04</accession>
<evidence type="ECO:0000313" key="4">
    <source>
        <dbReference type="Proteomes" id="UP000255108"/>
    </source>
</evidence>
<dbReference type="Pfam" id="PF01740">
    <property type="entry name" value="STAS"/>
    <property type="match status" value="1"/>
</dbReference>
<name>A0A377QA04_9NEIS</name>
<organism evidence="2 4">
    <name type="scientific">Iodobacter fluviatilis</name>
    <dbReference type="NCBI Taxonomy" id="537"/>
    <lineage>
        <taxon>Bacteria</taxon>
        <taxon>Pseudomonadati</taxon>
        <taxon>Pseudomonadota</taxon>
        <taxon>Betaproteobacteria</taxon>
        <taxon>Neisseriales</taxon>
        <taxon>Chitinibacteraceae</taxon>
        <taxon>Iodobacter</taxon>
    </lineage>
</organism>
<evidence type="ECO:0000313" key="2">
    <source>
        <dbReference type="EMBL" id="STQ91528.1"/>
    </source>
</evidence>
<proteinExistence type="predicted"/>
<dbReference type="EMBL" id="UGHR01000001">
    <property type="protein sequence ID" value="STQ91528.1"/>
    <property type="molecule type" value="Genomic_DNA"/>
</dbReference>
<reference evidence="3 5" key="2">
    <citation type="submission" date="2019-03" db="EMBL/GenBank/DDBJ databases">
        <title>Genomic Encyclopedia of Type Strains, Phase IV (KMG-IV): sequencing the most valuable type-strain genomes for metagenomic binning, comparative biology and taxonomic classification.</title>
        <authorList>
            <person name="Goeker M."/>
        </authorList>
    </citation>
    <scope>NUCLEOTIDE SEQUENCE [LARGE SCALE GENOMIC DNA]</scope>
    <source>
        <strain evidence="3 5">DSM 3764</strain>
    </source>
</reference>
<dbReference type="Gene3D" id="3.30.750.24">
    <property type="entry name" value="STAS domain"/>
    <property type="match status" value="1"/>
</dbReference>
<feature type="domain" description="STAS" evidence="1">
    <location>
        <begin position="8"/>
        <end position="119"/>
    </location>
</feature>
<sequence length="122" mass="12858">MDERESGGGVAISVVEDALLACVQSDLRPATMIALQSKLLQQVTKMAAKGVMLDLSEVDALDVDGFAALVDLTQMLKIMGAKTVFIGFRPGVIAGLAALDSDLSALRGCQTIRQALDLLHET</sequence>